<comment type="caution">
    <text evidence="2">The sequence shown here is derived from an EMBL/GenBank/DDBJ whole genome shotgun (WGS) entry which is preliminary data.</text>
</comment>
<proteinExistence type="predicted"/>
<reference evidence="2 3" key="1">
    <citation type="submission" date="2015-02" db="EMBL/GenBank/DDBJ databases">
        <title>Draft genome sequence of Pseudomonas stutzeri NT0128 isolated from wheat (Triticum turgidum) rhizosphere.</title>
        <authorList>
            <person name="Tovi N."/>
            <person name="Frenk S."/>
            <person name="Hadar Y."/>
            <person name="Minz D."/>
        </authorList>
    </citation>
    <scope>NUCLEOTIDE SEQUENCE [LARGE SCALE GENOMIC DNA]</scope>
    <source>
        <strain evidence="2 3">NT0128</strain>
    </source>
</reference>
<dbReference type="PANTHER" id="PTHR33608:SF3">
    <property type="entry name" value="SLR2013 PROTEIN"/>
    <property type="match status" value="1"/>
</dbReference>
<dbReference type="RefSeq" id="WP_045160933.1">
    <property type="nucleotide sequence ID" value="NZ_JYHV01000011.1"/>
</dbReference>
<dbReference type="AlphaFoldDB" id="A0A0D9ARX3"/>
<dbReference type="Proteomes" id="UP000032487">
    <property type="component" value="Unassembled WGS sequence"/>
</dbReference>
<evidence type="ECO:0000259" key="1">
    <source>
        <dbReference type="Pfam" id="PF01882"/>
    </source>
</evidence>
<gene>
    <name evidence="2" type="ORF">UF78_05045</name>
</gene>
<accession>A0A0D9ARX3</accession>
<feature type="domain" description="DUF58" evidence="1">
    <location>
        <begin position="205"/>
        <end position="375"/>
    </location>
</feature>
<protein>
    <submittedName>
        <fullName evidence="2">Membrane protein</fullName>
    </submittedName>
</protein>
<organism evidence="2 3">
    <name type="scientific">Stutzerimonas stutzeri</name>
    <name type="common">Pseudomonas stutzeri</name>
    <dbReference type="NCBI Taxonomy" id="316"/>
    <lineage>
        <taxon>Bacteria</taxon>
        <taxon>Pseudomonadati</taxon>
        <taxon>Pseudomonadota</taxon>
        <taxon>Gammaproteobacteria</taxon>
        <taxon>Pseudomonadales</taxon>
        <taxon>Pseudomonadaceae</taxon>
        <taxon>Stutzerimonas</taxon>
    </lineage>
</organism>
<dbReference type="OrthoDB" id="9812729at2"/>
<sequence>MSPSRRQTFLLVLLLVLALPLGVLAALGHPLPAAVNTAWWGLLLCLGLLSALDAVSLHRLPSPTLQRTLPGHLALGRWHDVQLQLHASLTRPLRLDIFDHPPAGMAFQHLPQHLTLVPGQHCEVAYRICPERRGPVHFDQCEIRLHGPLGLWRERRLLKLESQSRVYPDFTRLHGAPLMAVDSWLSRLGVRQQPRRGLGMDFHQLREFREGDTLRQIDWKATARKRTPIAREYQDDRDQQILLMLDCGRRMRSQDDALSHFDHALNASLLLAYVALRQGDALGLYSFATEQRRFLAPAKGQLQLNALLNGVYDLTNTRQPADFMRAAGEVLTRQKRRALVVILSNLRDEDDEDLLGAVRRLSRRHRVLVVSLREPVLDGLRHQPVSSAQDALGYCGTLNYLNARDQLHERLMAHGVPVLDARPHELGPALISRYLAWKKGGVL</sequence>
<evidence type="ECO:0000313" key="2">
    <source>
        <dbReference type="EMBL" id="KJH83429.1"/>
    </source>
</evidence>
<dbReference type="Pfam" id="PF01882">
    <property type="entry name" value="DUF58"/>
    <property type="match status" value="1"/>
</dbReference>
<dbReference type="PATRIC" id="fig|316.101.peg.597"/>
<dbReference type="PANTHER" id="PTHR33608">
    <property type="entry name" value="BLL2464 PROTEIN"/>
    <property type="match status" value="1"/>
</dbReference>
<evidence type="ECO:0000313" key="3">
    <source>
        <dbReference type="Proteomes" id="UP000032487"/>
    </source>
</evidence>
<dbReference type="InterPro" id="IPR002881">
    <property type="entry name" value="DUF58"/>
</dbReference>
<name>A0A0D9ARX3_STUST</name>
<dbReference type="EMBL" id="JYHV01000011">
    <property type="protein sequence ID" value="KJH83429.1"/>
    <property type="molecule type" value="Genomic_DNA"/>
</dbReference>
<dbReference type="InterPro" id="IPR036465">
    <property type="entry name" value="vWFA_dom_sf"/>
</dbReference>
<dbReference type="SUPFAM" id="SSF53300">
    <property type="entry name" value="vWA-like"/>
    <property type="match status" value="1"/>
</dbReference>